<dbReference type="InterPro" id="IPR035979">
    <property type="entry name" value="RBD_domain_sf"/>
</dbReference>
<keyword evidence="6" id="KW-1185">Reference proteome</keyword>
<dbReference type="CDD" id="cd12394">
    <property type="entry name" value="RRM1_RBM34"/>
    <property type="match status" value="1"/>
</dbReference>
<organism evidence="5 6">
    <name type="scientific">Iris pallida</name>
    <name type="common">Sweet iris</name>
    <dbReference type="NCBI Taxonomy" id="29817"/>
    <lineage>
        <taxon>Eukaryota</taxon>
        <taxon>Viridiplantae</taxon>
        <taxon>Streptophyta</taxon>
        <taxon>Embryophyta</taxon>
        <taxon>Tracheophyta</taxon>
        <taxon>Spermatophyta</taxon>
        <taxon>Magnoliopsida</taxon>
        <taxon>Liliopsida</taxon>
        <taxon>Asparagales</taxon>
        <taxon>Iridaceae</taxon>
        <taxon>Iridoideae</taxon>
        <taxon>Irideae</taxon>
        <taxon>Iris</taxon>
    </lineage>
</organism>
<gene>
    <name evidence="5" type="ORF">M6B38_101770</name>
</gene>
<name>A0AAX6IYK8_IRIPA</name>
<feature type="compositionally biased region" description="Basic and acidic residues" evidence="3">
    <location>
        <begin position="96"/>
        <end position="110"/>
    </location>
</feature>
<dbReference type="InterPro" id="IPR034221">
    <property type="entry name" value="RBM34_RRM2"/>
</dbReference>
<evidence type="ECO:0000256" key="3">
    <source>
        <dbReference type="SAM" id="MobiDB-lite"/>
    </source>
</evidence>
<feature type="domain" description="RRM" evidence="4">
    <location>
        <begin position="267"/>
        <end position="348"/>
    </location>
</feature>
<evidence type="ECO:0000256" key="2">
    <source>
        <dbReference type="PROSITE-ProRule" id="PRU00176"/>
    </source>
</evidence>
<evidence type="ECO:0000313" key="5">
    <source>
        <dbReference type="EMBL" id="KAJ6854185.1"/>
    </source>
</evidence>
<feature type="domain" description="RRM" evidence="4">
    <location>
        <begin position="157"/>
        <end position="251"/>
    </location>
</feature>
<dbReference type="Proteomes" id="UP001140949">
    <property type="component" value="Unassembled WGS sequence"/>
</dbReference>
<evidence type="ECO:0000313" key="6">
    <source>
        <dbReference type="Proteomes" id="UP001140949"/>
    </source>
</evidence>
<proteinExistence type="predicted"/>
<dbReference type="Pfam" id="PF00076">
    <property type="entry name" value="RRM_1"/>
    <property type="match status" value="1"/>
</dbReference>
<dbReference type="InterPro" id="IPR000504">
    <property type="entry name" value="RRM_dom"/>
</dbReference>
<dbReference type="InterPro" id="IPR050886">
    <property type="entry name" value="RNA-binding_reg"/>
</dbReference>
<evidence type="ECO:0000256" key="1">
    <source>
        <dbReference type="ARBA" id="ARBA00022884"/>
    </source>
</evidence>
<dbReference type="AlphaFoldDB" id="A0AAX6IYK8"/>
<dbReference type="PANTHER" id="PTHR48024:SF55">
    <property type="entry name" value="RRM DOMAIN-CONTAINING PROTEIN"/>
    <property type="match status" value="1"/>
</dbReference>
<keyword evidence="1 2" id="KW-0694">RNA-binding</keyword>
<feature type="compositionally biased region" description="Pro residues" evidence="3">
    <location>
        <begin position="56"/>
        <end position="66"/>
    </location>
</feature>
<dbReference type="SUPFAM" id="SSF54928">
    <property type="entry name" value="RNA-binding domain, RBD"/>
    <property type="match status" value="2"/>
</dbReference>
<reference evidence="5" key="2">
    <citation type="submission" date="2023-04" db="EMBL/GenBank/DDBJ databases">
        <authorList>
            <person name="Bruccoleri R.E."/>
            <person name="Oakeley E.J."/>
            <person name="Faust A.-M."/>
            <person name="Dessus-Babus S."/>
            <person name="Altorfer M."/>
            <person name="Burckhardt D."/>
            <person name="Oertli M."/>
            <person name="Naumann U."/>
            <person name="Petersen F."/>
            <person name="Wong J."/>
        </authorList>
    </citation>
    <scope>NUCLEOTIDE SEQUENCE</scope>
    <source>
        <strain evidence="5">GSM-AAB239-AS_SAM_17_03QT</strain>
        <tissue evidence="5">Leaf</tissue>
    </source>
</reference>
<feature type="region of interest" description="Disordered" evidence="3">
    <location>
        <begin position="1"/>
        <end position="148"/>
    </location>
</feature>
<dbReference type="Gene3D" id="3.30.70.330">
    <property type="match status" value="2"/>
</dbReference>
<evidence type="ECO:0000259" key="4">
    <source>
        <dbReference type="PROSITE" id="PS50102"/>
    </source>
</evidence>
<dbReference type="SMART" id="SM00360">
    <property type="entry name" value="RRM"/>
    <property type="match status" value="2"/>
</dbReference>
<dbReference type="GO" id="GO:0005634">
    <property type="term" value="C:nucleus"/>
    <property type="evidence" value="ECO:0007669"/>
    <property type="project" value="TreeGrafter"/>
</dbReference>
<sequence length="405" mass="45094">MGKKSQDSPADAIKSLFTAANPFRRQSPPPPKLGLGLGLQALSLSEPTQNPNPKRSSPPNPSPSPNPKRKKTLNENPKEEEEEEESPLKKRKKRKRDEVEAEYEKKKYGEQPEEEAAAAAASVAVGGKRKAKDVDASETAALREEEEGFDDEGKLLRTVFVGNLPLKSKKKAVAKEFEGFGEIESVRIRSVPLVDSKTPRKGAVIKGKVNEAVDRVHAYIVFKDEQSAKAALSHNMAQVGGNHIRVDMACPPRKKLKGEPPLYERKKTVFVGNLPFDVKDEELYQLFCGPSQSETTVEAVRVVRDPQTSLGKGIAYVLFKTREAANSICKRNDLKIRDRLLRVSHAKSDATTNPQKERIQDRRGNFQEINLLRPPTKNHMGRMTSPRRQLLLLFHTKAFAPANLG</sequence>
<dbReference type="EMBL" id="JANAVB010000194">
    <property type="protein sequence ID" value="KAJ6854185.1"/>
    <property type="molecule type" value="Genomic_DNA"/>
</dbReference>
<feature type="compositionally biased region" description="Low complexity" evidence="3">
    <location>
        <begin position="38"/>
        <end position="55"/>
    </location>
</feature>
<comment type="caution">
    <text evidence="5">The sequence shown here is derived from an EMBL/GenBank/DDBJ whole genome shotgun (WGS) entry which is preliminary data.</text>
</comment>
<dbReference type="InterPro" id="IPR012677">
    <property type="entry name" value="Nucleotide-bd_a/b_plait_sf"/>
</dbReference>
<dbReference type="CDD" id="cd12395">
    <property type="entry name" value="RRM2_RBM34"/>
    <property type="match status" value="1"/>
</dbReference>
<dbReference type="PANTHER" id="PTHR48024">
    <property type="entry name" value="GEO13361P1-RELATED"/>
    <property type="match status" value="1"/>
</dbReference>
<reference evidence="5" key="1">
    <citation type="journal article" date="2023" name="GigaByte">
        <title>Genome assembly of the bearded iris, Iris pallida Lam.</title>
        <authorList>
            <person name="Bruccoleri R.E."/>
            <person name="Oakeley E.J."/>
            <person name="Faust A.M.E."/>
            <person name="Altorfer M."/>
            <person name="Dessus-Babus S."/>
            <person name="Burckhardt D."/>
            <person name="Oertli M."/>
            <person name="Naumann U."/>
            <person name="Petersen F."/>
            <person name="Wong J."/>
        </authorList>
    </citation>
    <scope>NUCLEOTIDE SEQUENCE</scope>
    <source>
        <strain evidence="5">GSM-AAB239-AS_SAM_17_03QT</strain>
    </source>
</reference>
<dbReference type="GO" id="GO:0003723">
    <property type="term" value="F:RNA binding"/>
    <property type="evidence" value="ECO:0007669"/>
    <property type="project" value="UniProtKB-UniRule"/>
</dbReference>
<protein>
    <submittedName>
        <fullName evidence="5">RNA-binding protein 34</fullName>
    </submittedName>
</protein>
<accession>A0AAX6IYK8</accession>
<dbReference type="PROSITE" id="PS50102">
    <property type="entry name" value="RRM"/>
    <property type="match status" value="2"/>
</dbReference>